<dbReference type="OrthoDB" id="8085235at2"/>
<name>A0A271KAQ5_9HYPH</name>
<proteinExistence type="predicted"/>
<evidence type="ECO:0000313" key="2">
    <source>
        <dbReference type="Proteomes" id="UP000215931"/>
    </source>
</evidence>
<reference evidence="1 2" key="1">
    <citation type="submission" date="2017-08" db="EMBL/GenBank/DDBJ databases">
        <title>Mesorhizobium wenxinae sp. nov., a novel rhizobial species isolated from root nodules of chickpea (Cicer arietinum L.).</title>
        <authorList>
            <person name="Zhang J."/>
        </authorList>
    </citation>
    <scope>NUCLEOTIDE SEQUENCE [LARGE SCALE GENOMIC DNA]</scope>
    <source>
        <strain evidence="2">WYCCWR 10019</strain>
    </source>
</reference>
<comment type="caution">
    <text evidence="1">The sequence shown here is derived from an EMBL/GenBank/DDBJ whole genome shotgun (WGS) entry which is preliminary data.</text>
</comment>
<evidence type="ECO:0000313" key="1">
    <source>
        <dbReference type="EMBL" id="PAP92730.1"/>
    </source>
</evidence>
<gene>
    <name evidence="1" type="ORF">CIT31_25870</name>
</gene>
<organism evidence="1 2">
    <name type="scientific">Mesorhizobium wenxiniae</name>
    <dbReference type="NCBI Taxonomy" id="2014805"/>
    <lineage>
        <taxon>Bacteria</taxon>
        <taxon>Pseudomonadati</taxon>
        <taxon>Pseudomonadota</taxon>
        <taxon>Alphaproteobacteria</taxon>
        <taxon>Hyphomicrobiales</taxon>
        <taxon>Phyllobacteriaceae</taxon>
        <taxon>Mesorhizobium</taxon>
    </lineage>
</organism>
<sequence length="95" mass="10269">MIHIGRFGCNDIDEVPFQAMPRVGESVSMAIDGDTLTLRGSRAVHVPERTTPDGGSTVVGKAHSICAIDIGAAALTCSRDRPWEALYSRLRPHRP</sequence>
<dbReference type="AlphaFoldDB" id="A0A271KAQ5"/>
<dbReference type="Proteomes" id="UP000215931">
    <property type="component" value="Unassembled WGS sequence"/>
</dbReference>
<accession>A0A271KAQ5</accession>
<dbReference type="EMBL" id="NPKH01000033">
    <property type="protein sequence ID" value="PAP92730.1"/>
    <property type="molecule type" value="Genomic_DNA"/>
</dbReference>
<keyword evidence="2" id="KW-1185">Reference proteome</keyword>
<protein>
    <submittedName>
        <fullName evidence="1">Uncharacterized protein</fullName>
    </submittedName>
</protein>